<evidence type="ECO:0000256" key="5">
    <source>
        <dbReference type="SAM" id="SignalP"/>
    </source>
</evidence>
<dbReference type="InterPro" id="IPR026891">
    <property type="entry name" value="Fn3-like"/>
</dbReference>
<dbReference type="Pfam" id="PF00933">
    <property type="entry name" value="Glyco_hydro_3"/>
    <property type="match status" value="1"/>
</dbReference>
<evidence type="ECO:0000256" key="3">
    <source>
        <dbReference type="ARBA" id="ARBA00022801"/>
    </source>
</evidence>
<comment type="caution">
    <text evidence="7">The sequence shown here is derived from an EMBL/GenBank/DDBJ whole genome shotgun (WGS) entry which is preliminary data.</text>
</comment>
<keyword evidence="2 5" id="KW-0732">Signal</keyword>
<name>A0A9W6ZTX6_9STRA</name>
<dbReference type="OrthoDB" id="430370at2759"/>
<dbReference type="AlphaFoldDB" id="A0A9W6ZTX6"/>
<dbReference type="PANTHER" id="PTHR42721">
    <property type="entry name" value="SUGAR HYDROLASE-RELATED"/>
    <property type="match status" value="1"/>
</dbReference>
<evidence type="ECO:0000259" key="6">
    <source>
        <dbReference type="SMART" id="SM01217"/>
    </source>
</evidence>
<keyword evidence="4" id="KW-0326">Glycosidase</keyword>
<sequence>MKFLIAAVFCAGAATALPNFHGCSLPEAQSEDYCDNSLPVSARVDALLDSLTLSEKISSSQPYDNGNVCGTTTGGIERLGLPEYTWLIETNTNVASACLDELTCATCFIGPMGMGSSFNRTNWQKKGEVFGTEMRAFNNLNWHRTTNGGKDFIGLTGYGPNINLSRDPRFGRNSELPGEDPFLNGEYASHMVQGMQEEDANGHPKMIAYVKHLTAYSTETNRGHDDYTISPHDLFESYLPAYEKAFIEGKASGAMCSYNAINGSPSCANSYLNNEVVRGWNPDIHITTDCGAVGNLKGDPVNAGSDENAAAMAMNGGADIDMGDLTMTQALENATHLGLLEEGTIDAAWKRSFTPLFRAGRFDPVDEIEWSKYGKESINNEEHQAISLDAALMGQILLANDGVLPLQDGLDVAVVGPMAEGPEKYLSSYAADDICYDGSHSCMTSIYEAIKAENANGATSVAQGCDVSSNSTDGFDEALSIAKAADIVILAVGIDNTVEHEGQDRDDTALPGVQEDFALKVLALGKPVVMVMVNGGGLAIDNLVDSPNAIIEAFNPAVMGPKALALQIYGSENRWGKLPVTLYPHSFVEEQPMANYDMSLSPGRTYRYYEGQPLWSFGHGLSLTDFTLECEKDGEDQTSATCDVANIGPMDGDEVVFVFHTLGDELRKEVTVNHPVPIKSLVDFGRISVLKGEEAGLSFTFSEDIFKVVNEDGDKVLYKGRHTLVFSRGHGDEVHIDYDL</sequence>
<dbReference type="Pfam" id="PF01915">
    <property type="entry name" value="Glyco_hydro_3_C"/>
    <property type="match status" value="1"/>
</dbReference>
<dbReference type="GO" id="GO:0046556">
    <property type="term" value="F:alpha-L-arabinofuranosidase activity"/>
    <property type="evidence" value="ECO:0007669"/>
    <property type="project" value="TreeGrafter"/>
</dbReference>
<dbReference type="GO" id="GO:0009044">
    <property type="term" value="F:xylan 1,4-beta-xylosidase activity"/>
    <property type="evidence" value="ECO:0007669"/>
    <property type="project" value="InterPro"/>
</dbReference>
<dbReference type="SMART" id="SM01217">
    <property type="entry name" value="Fn3_like"/>
    <property type="match status" value="1"/>
</dbReference>
<dbReference type="InterPro" id="IPR002772">
    <property type="entry name" value="Glyco_hydro_3_C"/>
</dbReference>
<evidence type="ECO:0000256" key="4">
    <source>
        <dbReference type="ARBA" id="ARBA00023295"/>
    </source>
</evidence>
<accession>A0A9W6ZTX6</accession>
<feature type="chain" id="PRO_5040841089" description="Fibronectin type III-like domain-containing protein" evidence="5">
    <location>
        <begin position="17"/>
        <end position="740"/>
    </location>
</feature>
<dbReference type="InterPro" id="IPR001764">
    <property type="entry name" value="Glyco_hydro_3_N"/>
</dbReference>
<comment type="similarity">
    <text evidence="1">Belongs to the glycosyl hydrolase 3 family.</text>
</comment>
<dbReference type="Proteomes" id="UP001165122">
    <property type="component" value="Unassembled WGS sequence"/>
</dbReference>
<dbReference type="InterPro" id="IPR036881">
    <property type="entry name" value="Glyco_hydro_3_C_sf"/>
</dbReference>
<dbReference type="InterPro" id="IPR036962">
    <property type="entry name" value="Glyco_hydro_3_N_sf"/>
</dbReference>
<dbReference type="PANTHER" id="PTHR42721:SF3">
    <property type="entry name" value="BETA-D-XYLOSIDASE 5-RELATED"/>
    <property type="match status" value="1"/>
</dbReference>
<dbReference type="GO" id="GO:0045493">
    <property type="term" value="P:xylan catabolic process"/>
    <property type="evidence" value="ECO:0007669"/>
    <property type="project" value="InterPro"/>
</dbReference>
<organism evidence="7 8">
    <name type="scientific">Triparma laevis f. longispina</name>
    <dbReference type="NCBI Taxonomy" id="1714387"/>
    <lineage>
        <taxon>Eukaryota</taxon>
        <taxon>Sar</taxon>
        <taxon>Stramenopiles</taxon>
        <taxon>Ochrophyta</taxon>
        <taxon>Bolidophyceae</taxon>
        <taxon>Parmales</taxon>
        <taxon>Triparmaceae</taxon>
        <taxon>Triparma</taxon>
    </lineage>
</organism>
<proteinExistence type="inferred from homology"/>
<dbReference type="InterPro" id="IPR013783">
    <property type="entry name" value="Ig-like_fold"/>
</dbReference>
<dbReference type="Gene3D" id="3.20.20.300">
    <property type="entry name" value="Glycoside hydrolase, family 3, N-terminal domain"/>
    <property type="match status" value="1"/>
</dbReference>
<evidence type="ECO:0000256" key="2">
    <source>
        <dbReference type="ARBA" id="ARBA00022729"/>
    </source>
</evidence>
<feature type="domain" description="Fibronectin type III-like" evidence="6">
    <location>
        <begin position="654"/>
        <end position="730"/>
    </location>
</feature>
<keyword evidence="8" id="KW-1185">Reference proteome</keyword>
<reference evidence="8" key="1">
    <citation type="journal article" date="2023" name="Commun. Biol.">
        <title>Genome analysis of Parmales, the sister group of diatoms, reveals the evolutionary specialization of diatoms from phago-mixotrophs to photoautotrophs.</title>
        <authorList>
            <person name="Ban H."/>
            <person name="Sato S."/>
            <person name="Yoshikawa S."/>
            <person name="Yamada K."/>
            <person name="Nakamura Y."/>
            <person name="Ichinomiya M."/>
            <person name="Sato N."/>
            <person name="Blanc-Mathieu R."/>
            <person name="Endo H."/>
            <person name="Kuwata A."/>
            <person name="Ogata H."/>
        </authorList>
    </citation>
    <scope>NUCLEOTIDE SEQUENCE [LARGE SCALE GENOMIC DNA]</scope>
    <source>
        <strain evidence="8">NIES 3700</strain>
    </source>
</reference>
<feature type="signal peptide" evidence="5">
    <location>
        <begin position="1"/>
        <end position="16"/>
    </location>
</feature>
<dbReference type="Gene3D" id="3.40.50.1700">
    <property type="entry name" value="Glycoside hydrolase family 3 C-terminal domain"/>
    <property type="match status" value="1"/>
</dbReference>
<dbReference type="GO" id="GO:0031222">
    <property type="term" value="P:arabinan catabolic process"/>
    <property type="evidence" value="ECO:0007669"/>
    <property type="project" value="TreeGrafter"/>
</dbReference>
<dbReference type="Gene3D" id="2.60.40.10">
    <property type="entry name" value="Immunoglobulins"/>
    <property type="match status" value="1"/>
</dbReference>
<dbReference type="SUPFAM" id="SSF51445">
    <property type="entry name" value="(Trans)glycosidases"/>
    <property type="match status" value="1"/>
</dbReference>
<dbReference type="SUPFAM" id="SSF52279">
    <property type="entry name" value="Beta-D-glucan exohydrolase, C-terminal domain"/>
    <property type="match status" value="1"/>
</dbReference>
<protein>
    <recommendedName>
        <fullName evidence="6">Fibronectin type III-like domain-containing protein</fullName>
    </recommendedName>
</protein>
<evidence type="ECO:0000313" key="7">
    <source>
        <dbReference type="EMBL" id="GMH60524.1"/>
    </source>
</evidence>
<dbReference type="InterPro" id="IPR044993">
    <property type="entry name" value="BXL"/>
</dbReference>
<gene>
    <name evidence="7" type="ORF">TrLO_g7868</name>
</gene>
<dbReference type="InterPro" id="IPR017853">
    <property type="entry name" value="GH"/>
</dbReference>
<dbReference type="EMBL" id="BRXW01000500">
    <property type="protein sequence ID" value="GMH60524.1"/>
    <property type="molecule type" value="Genomic_DNA"/>
</dbReference>
<evidence type="ECO:0000256" key="1">
    <source>
        <dbReference type="ARBA" id="ARBA00005336"/>
    </source>
</evidence>
<keyword evidence="3" id="KW-0378">Hydrolase</keyword>
<evidence type="ECO:0000313" key="8">
    <source>
        <dbReference type="Proteomes" id="UP001165122"/>
    </source>
</evidence>